<dbReference type="EMBL" id="LIAE01006952">
    <property type="protein sequence ID" value="PAV83527.1"/>
    <property type="molecule type" value="Genomic_DNA"/>
</dbReference>
<dbReference type="InterPro" id="IPR018000">
    <property type="entry name" value="Neurotransmitter_ion_chnl_CS"/>
</dbReference>
<dbReference type="GO" id="GO:0004888">
    <property type="term" value="F:transmembrane signaling receptor activity"/>
    <property type="evidence" value="ECO:0007669"/>
    <property type="project" value="InterPro"/>
</dbReference>
<dbReference type="EMBL" id="LIAE01006952">
    <property type="protein sequence ID" value="PAV83528.1"/>
    <property type="molecule type" value="Genomic_DNA"/>
</dbReference>
<name>A0A2A2LBV2_9BILA</name>
<evidence type="ECO:0000256" key="3">
    <source>
        <dbReference type="RuleBase" id="RU000687"/>
    </source>
</evidence>
<dbReference type="AlphaFoldDB" id="A0A2A2LBV2"/>
<dbReference type="InterPro" id="IPR006201">
    <property type="entry name" value="Neur_channel"/>
</dbReference>
<sequence length="213" mass="24786">MRRKRETSLLASNVTKLLDDVMENYEKEFRPGFEKGKPTKVWIDLDIRTMGPVSDLSYTYAFNCYFRQQWIDTRLRFNNSNVPQQNELCLSMAMLDKIWKPDSYFWNGANSYIHAMTSSNRLVRLRPDGTILYSSRITVQGRCSMVMDRYPLDQQACRLVIGSYSYRPIFGTGSSILLSSALQLLCDEFLCALYFDRFAMLGSVLHKSRSNRQ</sequence>
<keyword evidence="6" id="KW-1185">Reference proteome</keyword>
<evidence type="ECO:0000256" key="2">
    <source>
        <dbReference type="ARBA" id="ARBA00023136"/>
    </source>
</evidence>
<dbReference type="PROSITE" id="PS00236">
    <property type="entry name" value="NEUROTR_ION_CHANNEL"/>
    <property type="match status" value="1"/>
</dbReference>
<dbReference type="SUPFAM" id="SSF63712">
    <property type="entry name" value="Nicotinic receptor ligand binding domain-like"/>
    <property type="match status" value="1"/>
</dbReference>
<dbReference type="GO" id="GO:0005230">
    <property type="term" value="F:extracellular ligand-gated monoatomic ion channel activity"/>
    <property type="evidence" value="ECO:0007669"/>
    <property type="project" value="InterPro"/>
</dbReference>
<accession>A0A2A2LBV2</accession>
<keyword evidence="3" id="KW-0406">Ion transport</keyword>
<dbReference type="GO" id="GO:0016020">
    <property type="term" value="C:membrane"/>
    <property type="evidence" value="ECO:0007669"/>
    <property type="project" value="UniProtKB-SubCell"/>
</dbReference>
<evidence type="ECO:0000259" key="4">
    <source>
        <dbReference type="Pfam" id="PF02931"/>
    </source>
</evidence>
<dbReference type="OrthoDB" id="203862at2759"/>
<evidence type="ECO:0000256" key="1">
    <source>
        <dbReference type="ARBA" id="ARBA00004141"/>
    </source>
</evidence>
<dbReference type="PRINTS" id="PR00252">
    <property type="entry name" value="NRIONCHANNEL"/>
</dbReference>
<dbReference type="STRING" id="2018661.A0A2A2LBV2"/>
<evidence type="ECO:0000313" key="5">
    <source>
        <dbReference type="EMBL" id="PAV83527.1"/>
    </source>
</evidence>
<dbReference type="Proteomes" id="UP000218231">
    <property type="component" value="Unassembled WGS sequence"/>
</dbReference>
<comment type="similarity">
    <text evidence="3">Belongs to the ligand-gated ion channel (TC 1.A.9) family.</text>
</comment>
<evidence type="ECO:0000313" key="6">
    <source>
        <dbReference type="Proteomes" id="UP000218231"/>
    </source>
</evidence>
<dbReference type="PANTHER" id="PTHR18945">
    <property type="entry name" value="NEUROTRANSMITTER GATED ION CHANNEL"/>
    <property type="match status" value="1"/>
</dbReference>
<organism evidence="5 6">
    <name type="scientific">Diploscapter pachys</name>
    <dbReference type="NCBI Taxonomy" id="2018661"/>
    <lineage>
        <taxon>Eukaryota</taxon>
        <taxon>Metazoa</taxon>
        <taxon>Ecdysozoa</taxon>
        <taxon>Nematoda</taxon>
        <taxon>Chromadorea</taxon>
        <taxon>Rhabditida</taxon>
        <taxon>Rhabditina</taxon>
        <taxon>Rhabditomorpha</taxon>
        <taxon>Rhabditoidea</taxon>
        <taxon>Rhabditidae</taxon>
        <taxon>Diploscapter</taxon>
    </lineage>
</organism>
<keyword evidence="2" id="KW-0472">Membrane</keyword>
<reference evidence="5 6" key="1">
    <citation type="journal article" date="2017" name="Curr. Biol.">
        <title>Genome architecture and evolution of a unichromosomal asexual nematode.</title>
        <authorList>
            <person name="Fradin H."/>
            <person name="Zegar C."/>
            <person name="Gutwein M."/>
            <person name="Lucas J."/>
            <person name="Kovtun M."/>
            <person name="Corcoran D."/>
            <person name="Baugh L.R."/>
            <person name="Kiontke K."/>
            <person name="Gunsalus K."/>
            <person name="Fitch D.H."/>
            <person name="Piano F."/>
        </authorList>
    </citation>
    <scope>NUCLEOTIDE SEQUENCE [LARGE SCALE GENOMIC DNA]</scope>
    <source>
        <strain evidence="5">PF1309</strain>
    </source>
</reference>
<dbReference type="Gene3D" id="2.70.170.10">
    <property type="entry name" value="Neurotransmitter-gated ion-channel ligand-binding domain"/>
    <property type="match status" value="1"/>
</dbReference>
<dbReference type="Pfam" id="PF02931">
    <property type="entry name" value="Neur_chan_LBD"/>
    <property type="match status" value="1"/>
</dbReference>
<proteinExistence type="inferred from homology"/>
<gene>
    <name evidence="5" type="ORF">WR25_19889</name>
</gene>
<feature type="domain" description="Neurotransmitter-gated ion-channel ligand-binding" evidence="4">
    <location>
        <begin position="15"/>
        <end position="167"/>
    </location>
</feature>
<dbReference type="InterPro" id="IPR006202">
    <property type="entry name" value="Neur_chan_lig-bd"/>
</dbReference>
<keyword evidence="3" id="KW-0407">Ion channel</keyword>
<comment type="subcellular location">
    <subcellularLocation>
        <location evidence="1">Membrane</location>
        <topology evidence="1">Multi-pass membrane protein</topology>
    </subcellularLocation>
</comment>
<protein>
    <recommendedName>
        <fullName evidence="4">Neurotransmitter-gated ion-channel ligand-binding domain-containing protein</fullName>
    </recommendedName>
</protein>
<dbReference type="InterPro" id="IPR036734">
    <property type="entry name" value="Neur_chan_lig-bd_sf"/>
</dbReference>
<keyword evidence="3" id="KW-0813">Transport</keyword>
<comment type="caution">
    <text evidence="5">The sequence shown here is derived from an EMBL/GenBank/DDBJ whole genome shotgun (WGS) entry which is preliminary data.</text>
</comment>